<proteinExistence type="predicted"/>
<dbReference type="RefSeq" id="XP_024574262.1">
    <property type="nucleotide sequence ID" value="XM_024723268.1"/>
</dbReference>
<reference evidence="2" key="1">
    <citation type="submission" date="2014-09" db="EMBL/GenBank/DDBJ databases">
        <authorList>
            <person name="Sharma Rahul"/>
            <person name="Thines Marco"/>
        </authorList>
    </citation>
    <scope>NUCLEOTIDE SEQUENCE [LARGE SCALE GENOMIC DNA]</scope>
</reference>
<accession>A0A0P1ABX0</accession>
<sequence>MDCRRERSYEAVTLRPYLGLIHEYRNYFHPKIDKIRLFIRGIDARHHSPFPKRHLIFFQNLAAEKFLRDV</sequence>
<dbReference type="GeneID" id="36400996"/>
<protein>
    <submittedName>
        <fullName evidence="1">Uncharacterized protein</fullName>
    </submittedName>
</protein>
<evidence type="ECO:0000313" key="1">
    <source>
        <dbReference type="EMBL" id="CEG37893.1"/>
    </source>
</evidence>
<dbReference type="AlphaFoldDB" id="A0A0P1ABX0"/>
<name>A0A0P1ABX0_PLAHL</name>
<organism evidence="1 2">
    <name type="scientific">Plasmopara halstedii</name>
    <name type="common">Downy mildew of sunflower</name>
    <dbReference type="NCBI Taxonomy" id="4781"/>
    <lineage>
        <taxon>Eukaryota</taxon>
        <taxon>Sar</taxon>
        <taxon>Stramenopiles</taxon>
        <taxon>Oomycota</taxon>
        <taxon>Peronosporomycetes</taxon>
        <taxon>Peronosporales</taxon>
        <taxon>Peronosporaceae</taxon>
        <taxon>Plasmopara</taxon>
    </lineage>
</organism>
<dbReference type="Proteomes" id="UP000054928">
    <property type="component" value="Unassembled WGS sequence"/>
</dbReference>
<evidence type="ECO:0000313" key="2">
    <source>
        <dbReference type="Proteomes" id="UP000054928"/>
    </source>
</evidence>
<dbReference type="EMBL" id="CCYD01000291">
    <property type="protein sequence ID" value="CEG37893.1"/>
    <property type="molecule type" value="Genomic_DNA"/>
</dbReference>
<keyword evidence="2" id="KW-1185">Reference proteome</keyword>